<dbReference type="EMBL" id="LGUT01001247">
    <property type="protein sequence ID" value="KOG89337.1"/>
    <property type="molecule type" value="Genomic_DNA"/>
</dbReference>
<comment type="caution">
    <text evidence="2">The sequence shown here is derived from an EMBL/GenBank/DDBJ whole genome shotgun (WGS) entry which is preliminary data.</text>
</comment>
<name>A0ABR5J7J6_9ACTN</name>
<organism evidence="2 3">
    <name type="scientific">Streptomyces varsoviensis</name>
    <dbReference type="NCBI Taxonomy" id="67373"/>
    <lineage>
        <taxon>Bacteria</taxon>
        <taxon>Bacillati</taxon>
        <taxon>Actinomycetota</taxon>
        <taxon>Actinomycetes</taxon>
        <taxon>Kitasatosporales</taxon>
        <taxon>Streptomycetaceae</taxon>
        <taxon>Streptomyces</taxon>
    </lineage>
</organism>
<dbReference type="Proteomes" id="UP000037020">
    <property type="component" value="Unassembled WGS sequence"/>
</dbReference>
<evidence type="ECO:0000313" key="3">
    <source>
        <dbReference type="Proteomes" id="UP000037020"/>
    </source>
</evidence>
<accession>A0ABR5J7J6</accession>
<protein>
    <recommendedName>
        <fullName evidence="4">Integrase</fullName>
    </recommendedName>
</protein>
<feature type="compositionally biased region" description="Pro residues" evidence="1">
    <location>
        <begin position="15"/>
        <end position="25"/>
    </location>
</feature>
<proteinExistence type="predicted"/>
<reference evidence="2 3" key="1">
    <citation type="submission" date="2015-07" db="EMBL/GenBank/DDBJ databases">
        <authorList>
            <person name="Ju K.-S."/>
            <person name="Doroghazi J.R."/>
            <person name="Metcalf W.W."/>
        </authorList>
    </citation>
    <scope>NUCLEOTIDE SEQUENCE [LARGE SCALE GENOMIC DNA]</scope>
    <source>
        <strain evidence="2 3">NRRL B-3589</strain>
    </source>
</reference>
<feature type="compositionally biased region" description="Basic residues" evidence="1">
    <location>
        <begin position="1"/>
        <end position="10"/>
    </location>
</feature>
<sequence>MSRRPGRRVRFPSPDNLPPAPDPVPEIGPVAFSAHFDDGIERRFDLSHLPCPRLVRHLVRALAGVAGREREQRAVFTTETTVRQIEGFVRFIAQAEPDDAEHFDVDDLTPELLEAFELKLIADYRETNSNIPYATMSGLLRLLRLVRDEDPDAFGLAMQARLGFAVVKATVTHRPLDAYPTPVFEAVEAAALADIRKVRDRILEGERLAALGEDPATGGWRKPENVLWHIARHGPLTKEDRADNRVRGGVGLFGGQLRTNARMFLTRTDVLAFLVLLTCQTGLEPECARALKADCLVNPARGYVSIAYVKKRARNNSHKTLRVADGGALHHPAGVIRLALRLTARGRQHTDSDVLWAHTGRLGLQAGFRPGVRSPLREEMAAWAAGHGIDQMKDTDGRPVVLDMRRLRKTYKSRRYRQAAGILEDFAEGHSTQVAARHYADIEAHRELHEVAVENGLREVLDTALAPPVVLTGQGERADEGRAQLTPPEVAAALSGENDVWLASCKDFYNSPYALKKGSGCPTAIWGCMECPNAVFTTRHLPSIYSFAAFLDRQRDELSIAEWKVRYGLAWERIISGILPKFTRQQRITAQAIAESAAPYALPAQFLELTT</sequence>
<evidence type="ECO:0000256" key="1">
    <source>
        <dbReference type="SAM" id="MobiDB-lite"/>
    </source>
</evidence>
<dbReference type="RefSeq" id="WP_030874512.1">
    <property type="nucleotide sequence ID" value="NZ_JOBF01000002.1"/>
</dbReference>
<evidence type="ECO:0000313" key="2">
    <source>
        <dbReference type="EMBL" id="KOG89337.1"/>
    </source>
</evidence>
<gene>
    <name evidence="2" type="ORF">ADK38_14820</name>
</gene>
<evidence type="ECO:0008006" key="4">
    <source>
        <dbReference type="Google" id="ProtNLM"/>
    </source>
</evidence>
<keyword evidence="3" id="KW-1185">Reference proteome</keyword>
<feature type="region of interest" description="Disordered" evidence="1">
    <location>
        <begin position="1"/>
        <end position="25"/>
    </location>
</feature>